<gene>
    <name evidence="2" type="ORF">IAI60_03370</name>
    <name evidence="3" type="ORF">IAI60_03535</name>
</gene>
<organism evidence="2 4">
    <name type="scientific">Roseomonas marmotae</name>
    <dbReference type="NCBI Taxonomy" id="2768161"/>
    <lineage>
        <taxon>Bacteria</taxon>
        <taxon>Pseudomonadati</taxon>
        <taxon>Pseudomonadota</taxon>
        <taxon>Alphaproteobacteria</taxon>
        <taxon>Acetobacterales</taxon>
        <taxon>Roseomonadaceae</taxon>
        <taxon>Roseomonas</taxon>
    </lineage>
</organism>
<dbReference type="InterPro" id="IPR012337">
    <property type="entry name" value="RNaseH-like_sf"/>
</dbReference>
<dbReference type="InterPro" id="IPR001584">
    <property type="entry name" value="Integrase_cat-core"/>
</dbReference>
<dbReference type="NCBIfam" id="NF033516">
    <property type="entry name" value="transpos_IS3"/>
    <property type="match status" value="1"/>
</dbReference>
<dbReference type="InterPro" id="IPR025948">
    <property type="entry name" value="HTH-like_dom"/>
</dbReference>
<dbReference type="InterPro" id="IPR036397">
    <property type="entry name" value="RNaseH_sf"/>
</dbReference>
<accession>A0ABS3K854</accession>
<feature type="domain" description="Integrase catalytic" evidence="1">
    <location>
        <begin position="98"/>
        <end position="261"/>
    </location>
</feature>
<sequence>MIGLPRSTYYYRMQEGAAALTDSELEELIGTIQDERPGYGYRRVTHELRRRGHHINHKRVARVMRTKGLGIRPRRRHVRTTNSQHDSPIFPNLYRNVIPAQPNLVWVGDFTYIRLASGFCYLAAILDACSRKVVGYAISRTIDTNLALAALRSAVETRHPPAGCIFHTDRGGQYASEAYRRALTEAGLRGSMSSVGNPYHNAQAESFMKTLKVEDIYIGGYETFQDVAERLPRFIEEVYNARRLHSALGYRSPEEFERQLVQHVA</sequence>
<evidence type="ECO:0000313" key="2">
    <source>
        <dbReference type="EMBL" id="MBO1073642.1"/>
    </source>
</evidence>
<proteinExistence type="predicted"/>
<comment type="caution">
    <text evidence="2">The sequence shown here is derived from an EMBL/GenBank/DDBJ whole genome shotgun (WGS) entry which is preliminary data.</text>
</comment>
<dbReference type="EMBL" id="JACTNF010000002">
    <property type="protein sequence ID" value="MBO1073642.1"/>
    <property type="molecule type" value="Genomic_DNA"/>
</dbReference>
<evidence type="ECO:0000313" key="3">
    <source>
        <dbReference type="EMBL" id="MBO1073672.1"/>
    </source>
</evidence>
<reference evidence="2 4" key="1">
    <citation type="submission" date="2020-09" db="EMBL/GenBank/DDBJ databases">
        <title>Roseomonas.</title>
        <authorList>
            <person name="Zhu W."/>
        </authorList>
    </citation>
    <scope>NUCLEOTIDE SEQUENCE [LARGE SCALE GENOMIC DNA]</scope>
    <source>
        <strain evidence="2 4">1311</strain>
    </source>
</reference>
<dbReference type="Proteomes" id="UP001518990">
    <property type="component" value="Unassembled WGS sequence"/>
</dbReference>
<dbReference type="Pfam" id="PF00665">
    <property type="entry name" value="rve"/>
    <property type="match status" value="1"/>
</dbReference>
<keyword evidence="4" id="KW-1185">Reference proteome</keyword>
<dbReference type="PANTHER" id="PTHR46889">
    <property type="entry name" value="TRANSPOSASE INSF FOR INSERTION SEQUENCE IS3B-RELATED"/>
    <property type="match status" value="1"/>
</dbReference>
<dbReference type="EMBL" id="JACTNF010000002">
    <property type="protein sequence ID" value="MBO1073672.1"/>
    <property type="molecule type" value="Genomic_DNA"/>
</dbReference>
<evidence type="ECO:0000259" key="1">
    <source>
        <dbReference type="PROSITE" id="PS50994"/>
    </source>
</evidence>
<dbReference type="Gene3D" id="3.30.420.10">
    <property type="entry name" value="Ribonuclease H-like superfamily/Ribonuclease H"/>
    <property type="match status" value="1"/>
</dbReference>
<name>A0ABS3K854_9PROT</name>
<protein>
    <submittedName>
        <fullName evidence="2">IS3 family transposase</fullName>
    </submittedName>
</protein>
<dbReference type="PROSITE" id="PS50994">
    <property type="entry name" value="INTEGRASE"/>
    <property type="match status" value="1"/>
</dbReference>
<dbReference type="Pfam" id="PF13276">
    <property type="entry name" value="HTH_21"/>
    <property type="match status" value="1"/>
</dbReference>
<dbReference type="InterPro" id="IPR050900">
    <property type="entry name" value="Transposase_IS3/IS150/IS904"/>
</dbReference>
<dbReference type="SUPFAM" id="SSF53098">
    <property type="entry name" value="Ribonuclease H-like"/>
    <property type="match status" value="1"/>
</dbReference>
<dbReference type="InterPro" id="IPR048020">
    <property type="entry name" value="Transpos_IS3"/>
</dbReference>
<evidence type="ECO:0000313" key="4">
    <source>
        <dbReference type="Proteomes" id="UP001518990"/>
    </source>
</evidence>
<dbReference type="Pfam" id="PF13333">
    <property type="entry name" value="rve_2"/>
    <property type="match status" value="1"/>
</dbReference>
<dbReference type="PANTHER" id="PTHR46889:SF7">
    <property type="entry name" value="TRANSPOSASE FOR INSERTION SEQUENCE ELEMENT IS904"/>
    <property type="match status" value="1"/>
</dbReference>